<feature type="compositionally biased region" description="Low complexity" evidence="1">
    <location>
        <begin position="1017"/>
        <end position="1036"/>
    </location>
</feature>
<accession>A0ABP0T8C5</accession>
<evidence type="ECO:0000313" key="2">
    <source>
        <dbReference type="EMBL" id="CAK9189526.1"/>
    </source>
</evidence>
<feature type="region of interest" description="Disordered" evidence="1">
    <location>
        <begin position="1015"/>
        <end position="1058"/>
    </location>
</feature>
<feature type="compositionally biased region" description="Polar residues" evidence="1">
    <location>
        <begin position="888"/>
        <end position="903"/>
    </location>
</feature>
<name>A0ABP0T8C5_9BRYO</name>
<feature type="compositionally biased region" description="Polar residues" evidence="1">
    <location>
        <begin position="697"/>
        <end position="709"/>
    </location>
</feature>
<dbReference type="PANTHER" id="PTHR31267:SF2">
    <property type="entry name" value="EXPRESSED PROTEIN"/>
    <property type="match status" value="1"/>
</dbReference>
<organism evidence="2 3">
    <name type="scientific">Sphagnum troendelagicum</name>
    <dbReference type="NCBI Taxonomy" id="128251"/>
    <lineage>
        <taxon>Eukaryota</taxon>
        <taxon>Viridiplantae</taxon>
        <taxon>Streptophyta</taxon>
        <taxon>Embryophyta</taxon>
        <taxon>Bryophyta</taxon>
        <taxon>Sphagnophytina</taxon>
        <taxon>Sphagnopsida</taxon>
        <taxon>Sphagnales</taxon>
        <taxon>Sphagnaceae</taxon>
        <taxon>Sphagnum</taxon>
    </lineage>
</organism>
<evidence type="ECO:0000256" key="1">
    <source>
        <dbReference type="SAM" id="MobiDB-lite"/>
    </source>
</evidence>
<feature type="compositionally biased region" description="Polar residues" evidence="1">
    <location>
        <begin position="1788"/>
        <end position="1799"/>
    </location>
</feature>
<feature type="region of interest" description="Disordered" evidence="1">
    <location>
        <begin position="682"/>
        <end position="709"/>
    </location>
</feature>
<dbReference type="Proteomes" id="UP001497512">
    <property type="component" value="Chromosome 1"/>
</dbReference>
<feature type="compositionally biased region" description="Polar residues" evidence="1">
    <location>
        <begin position="439"/>
        <end position="450"/>
    </location>
</feature>
<feature type="compositionally biased region" description="Low complexity" evidence="1">
    <location>
        <begin position="1492"/>
        <end position="1506"/>
    </location>
</feature>
<feature type="compositionally biased region" description="Low complexity" evidence="1">
    <location>
        <begin position="167"/>
        <end position="183"/>
    </location>
</feature>
<feature type="region of interest" description="Disordered" evidence="1">
    <location>
        <begin position="1608"/>
        <end position="1659"/>
    </location>
</feature>
<sequence length="1920" mass="210345">MENYESDIFMSQEGYASIDFTLLDRPNCNIASAPEATAALLPDVHVAESSFSSFDFLDGSGVDGLSGFSRGVDQNHSLELSRDDAEITRYKERTIHLSREVAGNGAAVPNLHQSQFQIPYAVQKPVSSSVDFLEKMPAKVLQQQQEQQSQLSLFNNEGRDENQDYLGSGQASQPSQAAAAGSSWWMPETPWMTNNNHQDQSPQVFNRAATQDQSRLIPPLQTGSSQTNSPADYTGAVFSNSQPVNSNNPGPSMYSFLPTNTNQASDAARLNSVRVQTHQAVPTTTVKSLPRNSAYDFEGLLNGSGYQQQQGVTVLSNNMASPEQHLFGNANQESAQDQQQNQTMNKYEGQQNMLEASALKVSDYDSFGDDYVIKGQGQGELGEQMEEEEAQVWHQQPSPQQSQLNHYGSSNEDMHQQHQQQAQVHQHLHQQQQQSQHQLFSGNNQNHSQATGNQLQAFLSDNSLHDVPHQVVMQQPERAHPQIGLEHHHTLTQSGFQTVNNSNNNTRNVMYSGNDPSTAGQGPAIGYLLGQDNSFSWQQLAMKASGHDHPLYASANSVKRDALGQALHPYASVQGNAMHGFYGGMGKLPAAASSHVNRPIPRSLGMGPSVLFGIEGQSEVFNIGDQADIQARKIQASRAKFLFGQTVQQQRGPPHPVKNPQGFSRNLHQNMFLSANQQSMEELQSRHHHLQQQQQSIRTNAAQQQGSTPQVKLFAQSLTPLNPMQQNLMGGNNGAAVQQHHEQAQAVTALQQSSFNVLQARNQTMGASPSNSYYQQASSHAAGGNFLLTSAGADNVKQQQMWNSYALEPQAASQIEVPMELMTAGTTSDGMVKSQWTTGLLETQACADMEEGALMSERLKPQQTLWSTHNNLQQSPAGSVAELDSRAPSMQSSHCSSQQTVGGQASAEFDGKQLNSSDLQPNSLQPGRTISSLMDVQHGRQQEMHSPHQEGSWHDHSLLQPRLQPPVAAPSNSSLEVFADIENPPQTNWKRAWRNVSDSEDTSELAEQQQQQNMIWGPSHQPNSSSHGGGSQSQVQLNPPDSRMSQSSWSVPQNSSQTEQLFPVANRQQQQWHNKTHQEQQILMPASPESGQVYHDANGGHQPSNQVPNFPQGMRHPSQFMTDKDSTSASGQGAAALSAQEHGYYLGAYPQSNVSGNQRQNIVHNSVGSSSGSQDSLHYTNSSGEAHPLQQQGGGSNGWSHQIFRQSLDNPALSNMDLRQQQQGPDNTSRVQLQLSNNQTENSFSALMKAKGAASLLQEDSSSAGAGSGMSGFKPLQPAGTAAATHRHQNQLQRMRMLNRMSDEALALWTQSQFAAGQMRMEQSMLVGKALESSGIIGKDYSMPLRSETTMEGTLRYPENVLAQRARLAGMHGATFKNSGLLSNVTDARTSSEPGMLSGNTLELLSKQEEDRRTVLQAEALKDQEAAMEANAVDASGISPAHLRQGTMDTLLQRPIPSHPESLSRELELQLARNRDGWPQGRRLLNEYMQDSQAYGQQQQQQAATQSLHAGPLQSNVSHGDQSQGSQDRGDSGSMLFPAARLLPHDLSRQAAFIYKNLTPAARIQFASQFAQQFARASGTLQSFDPRSSAAQHLSRVGYDRASTSTWVNPVKPDTAAAPAPAAGPGGYEWPTEEQPRAPHVAEAAPITPPPPKKQKQEPRPFVPWRIAIRQAATHLPTISRSEIEWAAATNCLPEQDVFNEVGPETSDVTALCMKRARRRMKLTTQLMQQLVPALPCRLFKGSTPEDQDNTVFLIAKFAVTEACLLATGVSKEQSAVTIREDRAPDDSSGNHTSEKMQQQSALVKNNIRPAMPDQLQIHLRHRMTQLNNELARMENAPSALKLARDCSDLDKLGVVTRLERFHPGILAEYRNLTGNVRAKQNANVEANLFSHSLRPFLERPISAVAPPTLLPENVLLRSL</sequence>
<evidence type="ECO:0000313" key="3">
    <source>
        <dbReference type="Proteomes" id="UP001497512"/>
    </source>
</evidence>
<dbReference type="PANTHER" id="PTHR31267">
    <property type="entry name" value="DENTIN SIALOPHOSPHOPROTEIN-LIKE PROTEIN"/>
    <property type="match status" value="1"/>
</dbReference>
<proteinExistence type="predicted"/>
<gene>
    <name evidence="2" type="ORF">CSSPTR1EN2_LOCUS177</name>
</gene>
<feature type="compositionally biased region" description="Polar residues" evidence="1">
    <location>
        <begin position="191"/>
        <end position="200"/>
    </location>
</feature>
<feature type="compositionally biased region" description="Low complexity" evidence="1">
    <location>
        <begin position="1166"/>
        <end position="1176"/>
    </location>
</feature>
<feature type="region of interest" description="Disordered" evidence="1">
    <location>
        <begin position="874"/>
        <end position="906"/>
    </location>
</feature>
<feature type="region of interest" description="Disordered" evidence="1">
    <location>
        <begin position="158"/>
        <end position="200"/>
    </location>
</feature>
<keyword evidence="3" id="KW-1185">Reference proteome</keyword>
<feature type="region of interest" description="Disordered" evidence="1">
    <location>
        <begin position="380"/>
        <end position="450"/>
    </location>
</feature>
<feature type="region of interest" description="Disordered" evidence="1">
    <location>
        <begin position="1775"/>
        <end position="1799"/>
    </location>
</feature>
<reference evidence="2 3" key="1">
    <citation type="submission" date="2024-02" db="EMBL/GenBank/DDBJ databases">
        <authorList>
            <consortium name="ELIXIR-Norway"/>
            <consortium name="Elixir Norway"/>
        </authorList>
    </citation>
    <scope>NUCLEOTIDE SEQUENCE [LARGE SCALE GENOMIC DNA]</scope>
</reference>
<feature type="region of interest" description="Disordered" evidence="1">
    <location>
        <begin position="1492"/>
        <end position="1536"/>
    </location>
</feature>
<feature type="compositionally biased region" description="Low complexity" evidence="1">
    <location>
        <begin position="417"/>
        <end position="438"/>
    </location>
</feature>
<dbReference type="EMBL" id="OZ019893">
    <property type="protein sequence ID" value="CAK9189526.1"/>
    <property type="molecule type" value="Genomic_DNA"/>
</dbReference>
<feature type="compositionally biased region" description="Polar residues" evidence="1">
    <location>
        <begin position="393"/>
        <end position="411"/>
    </location>
</feature>
<protein>
    <submittedName>
        <fullName evidence="2">Uncharacterized protein</fullName>
    </submittedName>
</protein>
<feature type="compositionally biased region" description="Low complexity" evidence="1">
    <location>
        <begin position="1045"/>
        <end position="1057"/>
    </location>
</feature>
<feature type="region of interest" description="Disordered" evidence="1">
    <location>
        <begin position="1163"/>
        <end position="1202"/>
    </location>
</feature>